<evidence type="ECO:0000313" key="1">
    <source>
        <dbReference type="EMBL" id="PBK80706.1"/>
    </source>
</evidence>
<dbReference type="STRING" id="47427.A0A2H3CZI7"/>
<protein>
    <recommendedName>
        <fullName evidence="3">MULE transposase domain-containing protein</fullName>
    </recommendedName>
</protein>
<gene>
    <name evidence="1" type="ORF">ARMGADRAFT_1039860</name>
</gene>
<accession>A0A2H3CZI7</accession>
<name>A0A2H3CZI7_ARMGA</name>
<evidence type="ECO:0000313" key="2">
    <source>
        <dbReference type="Proteomes" id="UP000217790"/>
    </source>
</evidence>
<dbReference type="InParanoid" id="A0A2H3CZI7"/>
<proteinExistence type="predicted"/>
<dbReference type="AlphaFoldDB" id="A0A2H3CZI7"/>
<reference evidence="2" key="1">
    <citation type="journal article" date="2017" name="Nat. Ecol. Evol.">
        <title>Genome expansion and lineage-specific genetic innovations in the forest pathogenic fungi Armillaria.</title>
        <authorList>
            <person name="Sipos G."/>
            <person name="Prasanna A.N."/>
            <person name="Walter M.C."/>
            <person name="O'Connor E."/>
            <person name="Balint B."/>
            <person name="Krizsan K."/>
            <person name="Kiss B."/>
            <person name="Hess J."/>
            <person name="Varga T."/>
            <person name="Slot J."/>
            <person name="Riley R."/>
            <person name="Boka B."/>
            <person name="Rigling D."/>
            <person name="Barry K."/>
            <person name="Lee J."/>
            <person name="Mihaltcheva S."/>
            <person name="LaButti K."/>
            <person name="Lipzen A."/>
            <person name="Waldron R."/>
            <person name="Moloney N.M."/>
            <person name="Sperisen C."/>
            <person name="Kredics L."/>
            <person name="Vagvoelgyi C."/>
            <person name="Patrignani A."/>
            <person name="Fitzpatrick D."/>
            <person name="Nagy I."/>
            <person name="Doyle S."/>
            <person name="Anderson J.B."/>
            <person name="Grigoriev I.V."/>
            <person name="Gueldener U."/>
            <person name="Muensterkoetter M."/>
            <person name="Nagy L.G."/>
        </authorList>
    </citation>
    <scope>NUCLEOTIDE SEQUENCE [LARGE SCALE GENOMIC DNA]</scope>
    <source>
        <strain evidence="2">Ar21-2</strain>
    </source>
</reference>
<organism evidence="1 2">
    <name type="scientific">Armillaria gallica</name>
    <name type="common">Bulbous honey fungus</name>
    <name type="synonym">Armillaria bulbosa</name>
    <dbReference type="NCBI Taxonomy" id="47427"/>
    <lineage>
        <taxon>Eukaryota</taxon>
        <taxon>Fungi</taxon>
        <taxon>Dikarya</taxon>
        <taxon>Basidiomycota</taxon>
        <taxon>Agaricomycotina</taxon>
        <taxon>Agaricomycetes</taxon>
        <taxon>Agaricomycetidae</taxon>
        <taxon>Agaricales</taxon>
        <taxon>Marasmiineae</taxon>
        <taxon>Physalacriaceae</taxon>
        <taxon>Armillaria</taxon>
    </lineage>
</organism>
<dbReference type="EMBL" id="KZ293741">
    <property type="protein sequence ID" value="PBK80706.1"/>
    <property type="molecule type" value="Genomic_DNA"/>
</dbReference>
<evidence type="ECO:0008006" key="3">
    <source>
        <dbReference type="Google" id="ProtNLM"/>
    </source>
</evidence>
<dbReference type="OrthoDB" id="2422225at2759"/>
<keyword evidence="2" id="KW-1185">Reference proteome</keyword>
<sequence>MLRTLSLADPLGDFIVPGLENVPTPNKDRTEPTVPSILRLSLQSCTELDTHVEAVRLDVRKYNYSRSSQAAAMLLLANLDLYIPTENERNIQSSSAPQKFPNQNKEQRVKMRRSTGSGQSAYINGRFAAAEGKWQIPWENVGCLSYAHTLYDDGNKARFELVISTPQQKEATWKYGHQKQVFMDLTFGFSSSRVLLAILLAVDDNKRGVPLGFLLFSARKDAKAVHADYNGELLTHLLE</sequence>
<dbReference type="Proteomes" id="UP000217790">
    <property type="component" value="Unassembled WGS sequence"/>
</dbReference>